<organism evidence="4 5">
    <name type="scientific">Tanacetum coccineum</name>
    <dbReference type="NCBI Taxonomy" id="301880"/>
    <lineage>
        <taxon>Eukaryota</taxon>
        <taxon>Viridiplantae</taxon>
        <taxon>Streptophyta</taxon>
        <taxon>Embryophyta</taxon>
        <taxon>Tracheophyta</taxon>
        <taxon>Spermatophyta</taxon>
        <taxon>Magnoliopsida</taxon>
        <taxon>eudicotyledons</taxon>
        <taxon>Gunneridae</taxon>
        <taxon>Pentapetalae</taxon>
        <taxon>asterids</taxon>
        <taxon>campanulids</taxon>
        <taxon>Asterales</taxon>
        <taxon>Asteraceae</taxon>
        <taxon>Asteroideae</taxon>
        <taxon>Anthemideae</taxon>
        <taxon>Anthemidinae</taxon>
        <taxon>Tanacetum</taxon>
    </lineage>
</organism>
<dbReference type="InterPro" id="IPR001878">
    <property type="entry name" value="Znf_CCHC"/>
</dbReference>
<name>A0ABQ5HXX3_9ASTR</name>
<feature type="domain" description="CCHC-type" evidence="3">
    <location>
        <begin position="449"/>
        <end position="463"/>
    </location>
</feature>
<evidence type="ECO:0000313" key="4">
    <source>
        <dbReference type="EMBL" id="GJT92717.1"/>
    </source>
</evidence>
<keyword evidence="1" id="KW-0479">Metal-binding</keyword>
<evidence type="ECO:0000259" key="3">
    <source>
        <dbReference type="PROSITE" id="PS50158"/>
    </source>
</evidence>
<evidence type="ECO:0000256" key="2">
    <source>
        <dbReference type="SAM" id="MobiDB-lite"/>
    </source>
</evidence>
<accession>A0ABQ5HXX3</accession>
<dbReference type="SUPFAM" id="SSF57756">
    <property type="entry name" value="Retrovirus zinc finger-like domains"/>
    <property type="match status" value="1"/>
</dbReference>
<dbReference type="Gene3D" id="4.10.60.10">
    <property type="entry name" value="Zinc finger, CCHC-type"/>
    <property type="match status" value="1"/>
</dbReference>
<dbReference type="PROSITE" id="PS50158">
    <property type="entry name" value="ZF_CCHC"/>
    <property type="match status" value="1"/>
</dbReference>
<dbReference type="PANTHER" id="PTHR47481">
    <property type="match status" value="1"/>
</dbReference>
<keyword evidence="1" id="KW-0863">Zinc-finger</keyword>
<feature type="compositionally biased region" description="Basic and acidic residues" evidence="2">
    <location>
        <begin position="438"/>
        <end position="457"/>
    </location>
</feature>
<dbReference type="InterPro" id="IPR036875">
    <property type="entry name" value="Znf_CCHC_sf"/>
</dbReference>
<dbReference type="PANTHER" id="PTHR47481:SF31">
    <property type="entry name" value="OS01G0873500 PROTEIN"/>
    <property type="match status" value="1"/>
</dbReference>
<dbReference type="Pfam" id="PF14223">
    <property type="entry name" value="Retrotran_gag_2"/>
    <property type="match status" value="1"/>
</dbReference>
<feature type="compositionally biased region" description="Basic and acidic residues" evidence="2">
    <location>
        <begin position="11"/>
        <end position="23"/>
    </location>
</feature>
<dbReference type="Proteomes" id="UP001151760">
    <property type="component" value="Unassembled WGS sequence"/>
</dbReference>
<reference evidence="4" key="2">
    <citation type="submission" date="2022-01" db="EMBL/GenBank/DDBJ databases">
        <authorList>
            <person name="Yamashiro T."/>
            <person name="Shiraishi A."/>
            <person name="Satake H."/>
            <person name="Nakayama K."/>
        </authorList>
    </citation>
    <scope>NUCLEOTIDE SEQUENCE</scope>
</reference>
<protein>
    <submittedName>
        <fullName evidence="4">Zinc finger, CCHC-type containing protein</fullName>
    </submittedName>
</protein>
<proteinExistence type="predicted"/>
<keyword evidence="1" id="KW-0862">Zinc</keyword>
<sequence>MQVLQGDEFEVEPHDSHTFEEEPHENVDNVVGSQEAAFAVAAVEKIYAHESLTFNNTVACEVISKWKAGLKDDMDARLDVYVLSNGCKKCSDDSYGYYWESTPGDCDVEKNGKWSCIYAVGSQEYQMVCTRLDIASADVGMLDKFDRGLQTDVQRQNNDAALCSNVYFRAAYMTLTEAAKEAIWLKRLAIEWYSVTKVVWDTREFGLASGRIRLTCLCEHSLKVKFRQLRIVLLVMDKLDYLEQPIPPAPVPAQDGQQAAPEALAAHAAWVKGSKEIAGIMLMTMEPEIQLYLENLNAFEMLQEVKTLFAQQADQELLQTTRDFHSCKQEEGQSASSYVLKMKSYIDNLERLGHPVTLGLVVSLMLIGLRKEFDSFMQNYNMHSLGKTINELHAMLKLHEQTLPKNNAPALHVIRASKVHKGENKLAYAPKPKIPPPPKREDPAKDSICHECGETGHWKRNCP</sequence>
<gene>
    <name evidence="4" type="ORF">Tco_1081562</name>
</gene>
<evidence type="ECO:0000256" key="1">
    <source>
        <dbReference type="PROSITE-ProRule" id="PRU00047"/>
    </source>
</evidence>
<evidence type="ECO:0000313" key="5">
    <source>
        <dbReference type="Proteomes" id="UP001151760"/>
    </source>
</evidence>
<feature type="region of interest" description="Disordered" evidence="2">
    <location>
        <begin position="1"/>
        <end position="23"/>
    </location>
</feature>
<keyword evidence="5" id="KW-1185">Reference proteome</keyword>
<reference evidence="4" key="1">
    <citation type="journal article" date="2022" name="Int. J. Mol. Sci.">
        <title>Draft Genome of Tanacetum Coccineum: Genomic Comparison of Closely Related Tanacetum-Family Plants.</title>
        <authorList>
            <person name="Yamashiro T."/>
            <person name="Shiraishi A."/>
            <person name="Nakayama K."/>
            <person name="Satake H."/>
        </authorList>
    </citation>
    <scope>NUCLEOTIDE SEQUENCE</scope>
</reference>
<feature type="region of interest" description="Disordered" evidence="2">
    <location>
        <begin position="425"/>
        <end position="463"/>
    </location>
</feature>
<dbReference type="EMBL" id="BQNB010020136">
    <property type="protein sequence ID" value="GJT92717.1"/>
    <property type="molecule type" value="Genomic_DNA"/>
</dbReference>
<dbReference type="Pfam" id="PF00098">
    <property type="entry name" value="zf-CCHC"/>
    <property type="match status" value="1"/>
</dbReference>
<comment type="caution">
    <text evidence="4">The sequence shown here is derived from an EMBL/GenBank/DDBJ whole genome shotgun (WGS) entry which is preliminary data.</text>
</comment>